<dbReference type="EMBL" id="JAHWGI010000373">
    <property type="protein sequence ID" value="KAK3914306.1"/>
    <property type="molecule type" value="Genomic_DNA"/>
</dbReference>
<evidence type="ECO:0000313" key="2">
    <source>
        <dbReference type="EMBL" id="KAK3914306.1"/>
    </source>
</evidence>
<keyword evidence="3" id="KW-1185">Reference proteome</keyword>
<evidence type="ECO:0000256" key="1">
    <source>
        <dbReference type="SAM" id="MobiDB-lite"/>
    </source>
</evidence>
<reference evidence="2" key="2">
    <citation type="journal article" date="2023" name="BMC Genomics">
        <title>Pest status, molecular evolution, and epigenetic factors derived from the genome assembly of Frankliniella fusca, a thysanopteran phytovirus vector.</title>
        <authorList>
            <person name="Catto M.A."/>
            <person name="Labadie P.E."/>
            <person name="Jacobson A.L."/>
            <person name="Kennedy G.G."/>
            <person name="Srinivasan R."/>
            <person name="Hunt B.G."/>
        </authorList>
    </citation>
    <scope>NUCLEOTIDE SEQUENCE</scope>
    <source>
        <strain evidence="2">PL_HMW_Pooled</strain>
    </source>
</reference>
<feature type="compositionally biased region" description="Basic and acidic residues" evidence="1">
    <location>
        <begin position="215"/>
        <end position="226"/>
    </location>
</feature>
<accession>A0AAE1H3M5</accession>
<reference evidence="2" key="1">
    <citation type="submission" date="2021-07" db="EMBL/GenBank/DDBJ databases">
        <authorList>
            <person name="Catto M.A."/>
            <person name="Jacobson A."/>
            <person name="Kennedy G."/>
            <person name="Labadie P."/>
            <person name="Hunt B.G."/>
            <person name="Srinivasan R."/>
        </authorList>
    </citation>
    <scope>NUCLEOTIDE SEQUENCE</scope>
    <source>
        <strain evidence="2">PL_HMW_Pooled</strain>
        <tissue evidence="2">Head</tissue>
    </source>
</reference>
<dbReference type="Proteomes" id="UP001219518">
    <property type="component" value="Unassembled WGS sequence"/>
</dbReference>
<feature type="region of interest" description="Disordered" evidence="1">
    <location>
        <begin position="210"/>
        <end position="266"/>
    </location>
</feature>
<feature type="region of interest" description="Disordered" evidence="1">
    <location>
        <begin position="297"/>
        <end position="328"/>
    </location>
</feature>
<organism evidence="2 3">
    <name type="scientific">Frankliniella fusca</name>
    <dbReference type="NCBI Taxonomy" id="407009"/>
    <lineage>
        <taxon>Eukaryota</taxon>
        <taxon>Metazoa</taxon>
        <taxon>Ecdysozoa</taxon>
        <taxon>Arthropoda</taxon>
        <taxon>Hexapoda</taxon>
        <taxon>Insecta</taxon>
        <taxon>Pterygota</taxon>
        <taxon>Neoptera</taxon>
        <taxon>Paraneoptera</taxon>
        <taxon>Thysanoptera</taxon>
        <taxon>Terebrantia</taxon>
        <taxon>Thripoidea</taxon>
        <taxon>Thripidae</taxon>
        <taxon>Frankliniella</taxon>
    </lineage>
</organism>
<name>A0AAE1H3M5_9NEOP</name>
<comment type="caution">
    <text evidence="2">The sequence shown here is derived from an EMBL/GenBank/DDBJ whole genome shotgun (WGS) entry which is preliminary data.</text>
</comment>
<proteinExistence type="predicted"/>
<protein>
    <submittedName>
        <fullName evidence="2">Pectin lyase F-1</fullName>
    </submittedName>
</protein>
<feature type="region of interest" description="Disordered" evidence="1">
    <location>
        <begin position="24"/>
        <end position="43"/>
    </location>
</feature>
<evidence type="ECO:0000313" key="3">
    <source>
        <dbReference type="Proteomes" id="UP001219518"/>
    </source>
</evidence>
<feature type="compositionally biased region" description="Low complexity" evidence="1">
    <location>
        <begin position="301"/>
        <end position="320"/>
    </location>
</feature>
<keyword evidence="2" id="KW-0456">Lyase</keyword>
<dbReference type="GO" id="GO:0016829">
    <property type="term" value="F:lyase activity"/>
    <property type="evidence" value="ECO:0007669"/>
    <property type="project" value="UniProtKB-KW"/>
</dbReference>
<sequence length="415" mass="45316">MLKNMTRKGEKPLQQLIRRLGEAEQVGHLKKKPEKKASENYPKFSRPHCNGPLKSNLTGTQYTCCTLASGLTINCASDANKCCILNDNSIVLINNFAYSVSTQSMVAVGRKFSVTGNLYSKPFESSLIGLHYVEKLGKNSNAVLLDGIRRRPMPNCTRELANRRQEVMFLASMGRRYSGPAGMGQDLVAANFQYVRGKLKMAEDLSATDLATDYDSGRRRPSEKSKPPASPPPFPKTKLVKADNNKHGRSSAKSSKSSSGVQSESFGNVKDTDLIPFKIFKGDSGCLPKAKLVKADHNKLGRSSARSSSGVQSESGCSSSQTPDHSRLNSVAVMVPGSAKNREQSPKTAVLSTRCFNVNSIKGSFKSFGNVEDTDLINFKRSKGDSGCSPLCISYLSVRDRDVKYFQQLHSAFIS</sequence>
<feature type="compositionally biased region" description="Low complexity" evidence="1">
    <location>
        <begin position="251"/>
        <end position="266"/>
    </location>
</feature>
<gene>
    <name evidence="2" type="ORF">KUF71_023719</name>
</gene>
<dbReference type="AlphaFoldDB" id="A0AAE1H3M5"/>